<sequence>MDTVFGDSRAKALRAKGIVAVMVIDDAADAVPIARALVNEGITAMELTLRTPVAMDALKRIVSGVPQMQAGVGTILTPAQVLEVKAANADFGVSPGFNKRVVEKAIETGLPFAPGISIASEIEAAIELGCKVLKFFPAEPMGGLKYLESVNNPYGFLGLSYIPLGGLNIQNLASWLEKDYILAVGGSWIAPKNLIAKKDWDSIKTNAAQAMKIFREVRG</sequence>
<evidence type="ECO:0000256" key="2">
    <source>
        <dbReference type="ARBA" id="ARBA00004736"/>
    </source>
</evidence>
<keyword evidence="7" id="KW-0704">Schiff base</keyword>
<gene>
    <name evidence="9" type="primary">eda_1</name>
    <name evidence="9" type="ORF">SDC9_13508</name>
</gene>
<reference evidence="9" key="1">
    <citation type="submission" date="2019-08" db="EMBL/GenBank/DDBJ databases">
        <authorList>
            <person name="Kucharzyk K."/>
            <person name="Murdoch R.W."/>
            <person name="Higgins S."/>
            <person name="Loffler F."/>
        </authorList>
    </citation>
    <scope>NUCLEOTIDE SEQUENCE</scope>
</reference>
<dbReference type="PANTHER" id="PTHR30246:SF1">
    <property type="entry name" value="2-DEHYDRO-3-DEOXY-6-PHOSPHOGALACTONATE ALDOLASE-RELATED"/>
    <property type="match status" value="1"/>
</dbReference>
<dbReference type="SUPFAM" id="SSF51569">
    <property type="entry name" value="Aldolase"/>
    <property type="match status" value="1"/>
</dbReference>
<name>A0A644TLF0_9ZZZZ</name>
<accession>A0A644TLF0</accession>
<comment type="caution">
    <text evidence="9">The sequence shown here is derived from an EMBL/GenBank/DDBJ whole genome shotgun (WGS) entry which is preliminary data.</text>
</comment>
<dbReference type="InterPro" id="IPR031337">
    <property type="entry name" value="KDPG/KHG_AS_1"/>
</dbReference>
<evidence type="ECO:0000256" key="4">
    <source>
        <dbReference type="ARBA" id="ARBA00011233"/>
    </source>
</evidence>
<dbReference type="NCBIfam" id="TIGR01182">
    <property type="entry name" value="eda"/>
    <property type="match status" value="1"/>
</dbReference>
<dbReference type="EC" id="4.1.2.14" evidence="5"/>
<comment type="subunit">
    <text evidence="4">Homotrimer.</text>
</comment>
<dbReference type="Gene3D" id="3.20.20.70">
    <property type="entry name" value="Aldolase class I"/>
    <property type="match status" value="1"/>
</dbReference>
<dbReference type="PROSITE" id="PS00159">
    <property type="entry name" value="ALDOLASE_KDPG_KHG_1"/>
    <property type="match status" value="1"/>
</dbReference>
<evidence type="ECO:0000256" key="6">
    <source>
        <dbReference type="ARBA" id="ARBA00023239"/>
    </source>
</evidence>
<dbReference type="AlphaFoldDB" id="A0A644TLF0"/>
<dbReference type="InterPro" id="IPR000887">
    <property type="entry name" value="Aldlse_KDPG_KHG"/>
</dbReference>
<dbReference type="CDD" id="cd00452">
    <property type="entry name" value="KDPG_aldolase"/>
    <property type="match status" value="1"/>
</dbReference>
<comment type="catalytic activity">
    <reaction evidence="1">
        <text>2-dehydro-3-deoxy-6-phospho-D-gluconate = D-glyceraldehyde 3-phosphate + pyruvate</text>
        <dbReference type="Rhea" id="RHEA:17089"/>
        <dbReference type="ChEBI" id="CHEBI:15361"/>
        <dbReference type="ChEBI" id="CHEBI:57569"/>
        <dbReference type="ChEBI" id="CHEBI:59776"/>
        <dbReference type="EC" id="4.1.2.14"/>
    </reaction>
</comment>
<dbReference type="InterPro" id="IPR013785">
    <property type="entry name" value="Aldolase_TIM"/>
</dbReference>
<comment type="pathway">
    <text evidence="2">Carbohydrate acid metabolism; 2-dehydro-3-deoxy-D-gluconate degradation; D-glyceraldehyde 3-phosphate and pyruvate from 2-dehydro-3-deoxy-D-gluconate: step 2/2.</text>
</comment>
<evidence type="ECO:0000256" key="1">
    <source>
        <dbReference type="ARBA" id="ARBA00000654"/>
    </source>
</evidence>
<keyword evidence="6" id="KW-0456">Lyase</keyword>
<proteinExistence type="inferred from homology"/>
<dbReference type="Pfam" id="PF01081">
    <property type="entry name" value="Aldolase"/>
    <property type="match status" value="1"/>
</dbReference>
<evidence type="ECO:0000256" key="3">
    <source>
        <dbReference type="ARBA" id="ARBA00006906"/>
    </source>
</evidence>
<dbReference type="PROSITE" id="PS00160">
    <property type="entry name" value="ALDOLASE_KDPG_KHG_2"/>
    <property type="match status" value="1"/>
</dbReference>
<evidence type="ECO:0000256" key="7">
    <source>
        <dbReference type="ARBA" id="ARBA00023270"/>
    </source>
</evidence>
<evidence type="ECO:0000256" key="8">
    <source>
        <dbReference type="ARBA" id="ARBA00023277"/>
    </source>
</evidence>
<evidence type="ECO:0000256" key="5">
    <source>
        <dbReference type="ARBA" id="ARBA00013063"/>
    </source>
</evidence>
<keyword evidence="8" id="KW-0119">Carbohydrate metabolism</keyword>
<dbReference type="GO" id="GO:0008675">
    <property type="term" value="F:2-dehydro-3-deoxy-phosphogluconate aldolase activity"/>
    <property type="evidence" value="ECO:0007669"/>
    <property type="project" value="UniProtKB-EC"/>
</dbReference>
<organism evidence="9">
    <name type="scientific">bioreactor metagenome</name>
    <dbReference type="NCBI Taxonomy" id="1076179"/>
    <lineage>
        <taxon>unclassified sequences</taxon>
        <taxon>metagenomes</taxon>
        <taxon>ecological metagenomes</taxon>
    </lineage>
</organism>
<dbReference type="InterPro" id="IPR031338">
    <property type="entry name" value="KDPG/KHG_AS_2"/>
</dbReference>
<dbReference type="PANTHER" id="PTHR30246">
    <property type="entry name" value="2-KETO-3-DEOXY-6-PHOSPHOGLUCONATE ALDOLASE"/>
    <property type="match status" value="1"/>
</dbReference>
<evidence type="ECO:0000313" key="9">
    <source>
        <dbReference type="EMBL" id="MPL67805.1"/>
    </source>
</evidence>
<comment type="similarity">
    <text evidence="3">Belongs to the KHG/KDPG aldolase family.</text>
</comment>
<dbReference type="EMBL" id="VSSQ01000038">
    <property type="protein sequence ID" value="MPL67805.1"/>
    <property type="molecule type" value="Genomic_DNA"/>
</dbReference>
<protein>
    <recommendedName>
        <fullName evidence="5">2-dehydro-3-deoxy-phosphogluconate aldolase</fullName>
        <ecNumber evidence="5">4.1.2.14</ecNumber>
    </recommendedName>
</protein>